<dbReference type="Proteomes" id="UP000009309">
    <property type="component" value="Unassembled WGS sequence"/>
</dbReference>
<keyword evidence="3" id="KW-1185">Reference proteome</keyword>
<dbReference type="eggNOG" id="COG0702">
    <property type="taxonomic scope" value="Bacteria"/>
</dbReference>
<feature type="compositionally biased region" description="Polar residues" evidence="1">
    <location>
        <begin position="1"/>
        <end position="18"/>
    </location>
</feature>
<dbReference type="RefSeq" id="WP_009281069.1">
    <property type="nucleotide sequence ID" value="NZ_CAIT01000005.1"/>
</dbReference>
<protein>
    <submittedName>
        <fullName evidence="2">Uncharacterized protein</fullName>
    </submittedName>
</protein>
<sequence>MLYTPEITTNQTGITAYNGSARPHPESEQEMYPGWQQSQYLQSMFSVRNEPVDIDRYPDVQRTSARALLSQS</sequence>
<organism evidence="2 3">
    <name type="scientific">Fibrisoma limi BUZ 3</name>
    <dbReference type="NCBI Taxonomy" id="1185876"/>
    <lineage>
        <taxon>Bacteria</taxon>
        <taxon>Pseudomonadati</taxon>
        <taxon>Bacteroidota</taxon>
        <taxon>Cytophagia</taxon>
        <taxon>Cytophagales</taxon>
        <taxon>Spirosomataceae</taxon>
        <taxon>Fibrisoma</taxon>
    </lineage>
</organism>
<evidence type="ECO:0000313" key="2">
    <source>
        <dbReference type="EMBL" id="CCH52485.1"/>
    </source>
</evidence>
<proteinExistence type="predicted"/>
<accession>I2GF10</accession>
<name>I2GF10_9BACT</name>
<dbReference type="AlphaFoldDB" id="I2GF10"/>
<evidence type="ECO:0000256" key="1">
    <source>
        <dbReference type="SAM" id="MobiDB-lite"/>
    </source>
</evidence>
<feature type="region of interest" description="Disordered" evidence="1">
    <location>
        <begin position="1"/>
        <end position="29"/>
    </location>
</feature>
<dbReference type="STRING" id="1185876.BN8_01490"/>
<evidence type="ECO:0000313" key="3">
    <source>
        <dbReference type="Proteomes" id="UP000009309"/>
    </source>
</evidence>
<dbReference type="EMBL" id="CAIT01000005">
    <property type="protein sequence ID" value="CCH52485.1"/>
    <property type="molecule type" value="Genomic_DNA"/>
</dbReference>
<gene>
    <name evidence="2" type="ORF">BN8_01490</name>
</gene>
<reference evidence="2 3" key="1">
    <citation type="journal article" date="2012" name="J. Bacteriol.">
        <title>Genome Sequence of the Filamentous Bacterium Fibrisoma limi BUZ 3T.</title>
        <authorList>
            <person name="Filippini M."/>
            <person name="Qi W."/>
            <person name="Jaenicke S."/>
            <person name="Goesmann A."/>
            <person name="Smits T.H."/>
            <person name="Bagheri H.C."/>
        </authorList>
    </citation>
    <scope>NUCLEOTIDE SEQUENCE [LARGE SCALE GENOMIC DNA]</scope>
    <source>
        <strain evidence="3">BUZ 3T</strain>
    </source>
</reference>
<comment type="caution">
    <text evidence="2">The sequence shown here is derived from an EMBL/GenBank/DDBJ whole genome shotgun (WGS) entry which is preliminary data.</text>
</comment>